<evidence type="ECO:0000256" key="9">
    <source>
        <dbReference type="ARBA" id="ARBA00022932"/>
    </source>
</evidence>
<dbReference type="Pfam" id="PF13177">
    <property type="entry name" value="DNA_pol3_delta2"/>
    <property type="match status" value="1"/>
</dbReference>
<dbReference type="CDD" id="cd18137">
    <property type="entry name" value="HLD_clamp_pol_III_gamma_tau"/>
    <property type="match status" value="1"/>
</dbReference>
<organism evidence="14 15">
    <name type="scientific">Citreimonas salinaria</name>
    <dbReference type="NCBI Taxonomy" id="321339"/>
    <lineage>
        <taxon>Bacteria</taxon>
        <taxon>Pseudomonadati</taxon>
        <taxon>Pseudomonadota</taxon>
        <taxon>Alphaproteobacteria</taxon>
        <taxon>Rhodobacterales</taxon>
        <taxon>Roseobacteraceae</taxon>
        <taxon>Citreimonas</taxon>
    </lineage>
</organism>
<proteinExistence type="inferred from homology"/>
<dbReference type="CDD" id="cd00009">
    <property type="entry name" value="AAA"/>
    <property type="match status" value="1"/>
</dbReference>
<dbReference type="PANTHER" id="PTHR11669">
    <property type="entry name" value="REPLICATION FACTOR C / DNA POLYMERASE III GAMMA-TAU SUBUNIT"/>
    <property type="match status" value="1"/>
</dbReference>
<keyword evidence="4 11" id="KW-0235">DNA replication</keyword>
<feature type="region of interest" description="Disordered" evidence="12">
    <location>
        <begin position="570"/>
        <end position="593"/>
    </location>
</feature>
<dbReference type="Gene3D" id="1.10.8.60">
    <property type="match status" value="1"/>
</dbReference>
<dbReference type="FunFam" id="1.10.8.60:FF:000013">
    <property type="entry name" value="DNA polymerase III subunit gamma/tau"/>
    <property type="match status" value="1"/>
</dbReference>
<evidence type="ECO:0000313" key="15">
    <source>
        <dbReference type="Proteomes" id="UP000199286"/>
    </source>
</evidence>
<gene>
    <name evidence="11" type="primary">dnaX</name>
    <name evidence="14" type="ORF">SAMN05444340_104241</name>
</gene>
<comment type="subunit">
    <text evidence="11">DNA polymerase III contains a core (composed of alpha, epsilon and theta chains) that associates with a tau subunit. This core dimerizes to form the POLIII' complex. PolIII' associates with the gamma complex (composed of gamma, delta, delta', psi and chi chains) and with the beta chain to form the complete DNA polymerase III complex.</text>
</comment>
<dbReference type="Gene3D" id="1.20.272.10">
    <property type="match status" value="1"/>
</dbReference>
<dbReference type="NCBIfam" id="NF006585">
    <property type="entry name" value="PRK09111.1"/>
    <property type="match status" value="1"/>
</dbReference>
<name>A0A1H3I056_9RHOB</name>
<comment type="function">
    <text evidence="11">DNA polymerase III is a complex, multichain enzyme responsible for most of the replicative synthesis in bacteria. This DNA polymerase also exhibits 3' to 5' exonuclease activity.</text>
</comment>
<dbReference type="InterPro" id="IPR027417">
    <property type="entry name" value="P-loop_NTPase"/>
</dbReference>
<evidence type="ECO:0000256" key="10">
    <source>
        <dbReference type="ARBA" id="ARBA00049244"/>
    </source>
</evidence>
<dbReference type="Proteomes" id="UP000199286">
    <property type="component" value="Unassembled WGS sequence"/>
</dbReference>
<comment type="catalytic activity">
    <reaction evidence="10 11">
        <text>DNA(n) + a 2'-deoxyribonucleoside 5'-triphosphate = DNA(n+1) + diphosphate</text>
        <dbReference type="Rhea" id="RHEA:22508"/>
        <dbReference type="Rhea" id="RHEA-COMP:17339"/>
        <dbReference type="Rhea" id="RHEA-COMP:17340"/>
        <dbReference type="ChEBI" id="CHEBI:33019"/>
        <dbReference type="ChEBI" id="CHEBI:61560"/>
        <dbReference type="ChEBI" id="CHEBI:173112"/>
        <dbReference type="EC" id="2.7.7.7"/>
    </reaction>
</comment>
<feature type="region of interest" description="Disordered" evidence="12">
    <location>
        <begin position="380"/>
        <end position="432"/>
    </location>
</feature>
<dbReference type="Pfam" id="PF12362">
    <property type="entry name" value="DUF3646"/>
    <property type="match status" value="1"/>
</dbReference>
<dbReference type="Gene3D" id="3.40.50.300">
    <property type="entry name" value="P-loop containing nucleotide triphosphate hydrolases"/>
    <property type="match status" value="1"/>
</dbReference>
<evidence type="ECO:0000256" key="7">
    <source>
        <dbReference type="ARBA" id="ARBA00022833"/>
    </source>
</evidence>
<sequence>MSDSPQYQVLARKYRPETFADLVGQDAMVRTLKNAFAADRIAQAFIMTGIRGTGKTTTARIIAKGMNCVGPDGTGGPTTEPCGRCEHCTAIMEGRHVDVLEMDAASHTGVGDIREIIDSVHYRAASARYKIYIIDEVHMLSKSAFNALLKTLEEPPAHVKFIFATTEIRQVPVTVLSRCQRFDLRRIEPEVMIALLKRIAAAEGAEIADDALALITRAAEGSARDATSLLDQAISHGAGETTADQVRAMLGLADRGRVMDLFERVMRGDAAGALTELSAQYADGADPLAVLRDLAELTHWVSVVKITPDAAEDPTIAPDERTRGLAFADGLGMRALARAWQMLLKSIEEVSRAPSAMMAAEMAVIRLTHVAELPSPEELIRKLGDTPPPPPPSGGGGGQGPHHAGTDVRGSAGAPSGALHGPQASAGPAPRVAGSGAQAAVAQATEAALARFPTFEHVIELIRANRDVKLLVEVEGTLRLAAYRPGRIEFTPTETAEGDLAQRLGTALQRWTGNRWAVSVVSGCEEPTVVEKRDADKLALQAKAAEHPLVKAALLAFPGATIHEIRTPEAARAEAQADALPEVEDEWDPFEED</sequence>
<keyword evidence="7" id="KW-0862">Zinc</keyword>
<evidence type="ECO:0000256" key="4">
    <source>
        <dbReference type="ARBA" id="ARBA00022705"/>
    </source>
</evidence>
<dbReference type="RefSeq" id="WP_089881525.1">
    <property type="nucleotide sequence ID" value="NZ_FNPF01000004.1"/>
</dbReference>
<dbReference type="NCBIfam" id="TIGR02397">
    <property type="entry name" value="dnaX_nterm"/>
    <property type="match status" value="1"/>
</dbReference>
<evidence type="ECO:0000256" key="5">
    <source>
        <dbReference type="ARBA" id="ARBA00022723"/>
    </source>
</evidence>
<evidence type="ECO:0000256" key="6">
    <source>
        <dbReference type="ARBA" id="ARBA00022741"/>
    </source>
</evidence>
<dbReference type="InterPro" id="IPR008921">
    <property type="entry name" value="DNA_pol3_clamp-load_cplx_C"/>
</dbReference>
<dbReference type="InterPro" id="IPR050238">
    <property type="entry name" value="DNA_Rep/Repair_Clamp_Loader"/>
</dbReference>
<dbReference type="GO" id="GO:0003677">
    <property type="term" value="F:DNA binding"/>
    <property type="evidence" value="ECO:0007669"/>
    <property type="project" value="InterPro"/>
</dbReference>
<feature type="domain" description="AAA+ ATPase" evidence="13">
    <location>
        <begin position="41"/>
        <end position="188"/>
    </location>
</feature>
<dbReference type="SMART" id="SM00382">
    <property type="entry name" value="AAA"/>
    <property type="match status" value="1"/>
</dbReference>
<protein>
    <recommendedName>
        <fullName evidence="11">DNA polymerase III subunit gamma/tau</fullName>
        <ecNumber evidence="11">2.7.7.7</ecNumber>
    </recommendedName>
</protein>
<keyword evidence="9 11" id="KW-0239">DNA-directed DNA polymerase</keyword>
<dbReference type="FunFam" id="3.40.50.300:FF:000014">
    <property type="entry name" value="DNA polymerase III subunit gamma/tau"/>
    <property type="match status" value="1"/>
</dbReference>
<evidence type="ECO:0000256" key="1">
    <source>
        <dbReference type="ARBA" id="ARBA00006360"/>
    </source>
</evidence>
<dbReference type="Pfam" id="PF12169">
    <property type="entry name" value="DNA_pol3_gamma3"/>
    <property type="match status" value="1"/>
</dbReference>
<dbReference type="FunFam" id="1.20.272.10:FF:000003">
    <property type="entry name" value="DNA polymerase III subunit gamma/tau"/>
    <property type="match status" value="1"/>
</dbReference>
<dbReference type="InterPro" id="IPR003593">
    <property type="entry name" value="AAA+_ATPase"/>
</dbReference>
<dbReference type="InterPro" id="IPR012763">
    <property type="entry name" value="DNA_pol_III_sug/sutau_N"/>
</dbReference>
<dbReference type="AlphaFoldDB" id="A0A1H3I056"/>
<dbReference type="InterPro" id="IPR022754">
    <property type="entry name" value="DNA_pol_III_gamma-3"/>
</dbReference>
<dbReference type="InterPro" id="IPR022107">
    <property type="entry name" value="DNA_pol_III_gamma/tau_C"/>
</dbReference>
<dbReference type="SUPFAM" id="SSF48019">
    <property type="entry name" value="post-AAA+ oligomerization domain-like"/>
    <property type="match status" value="1"/>
</dbReference>
<dbReference type="PANTHER" id="PTHR11669:SF0">
    <property type="entry name" value="PROTEIN STICHEL-LIKE 2"/>
    <property type="match status" value="1"/>
</dbReference>
<dbReference type="OrthoDB" id="9810148at2"/>
<dbReference type="GO" id="GO:0009360">
    <property type="term" value="C:DNA polymerase III complex"/>
    <property type="evidence" value="ECO:0007669"/>
    <property type="project" value="InterPro"/>
</dbReference>
<keyword evidence="6 11" id="KW-0547">Nucleotide-binding</keyword>
<dbReference type="GO" id="GO:0005524">
    <property type="term" value="F:ATP binding"/>
    <property type="evidence" value="ECO:0007669"/>
    <property type="project" value="UniProtKB-KW"/>
</dbReference>
<evidence type="ECO:0000313" key="14">
    <source>
        <dbReference type="EMBL" id="SDY20424.1"/>
    </source>
</evidence>
<dbReference type="GO" id="GO:0006261">
    <property type="term" value="P:DNA-templated DNA replication"/>
    <property type="evidence" value="ECO:0007669"/>
    <property type="project" value="TreeGrafter"/>
</dbReference>
<keyword evidence="8 11" id="KW-0067">ATP-binding</keyword>
<evidence type="ECO:0000256" key="8">
    <source>
        <dbReference type="ARBA" id="ARBA00022840"/>
    </source>
</evidence>
<dbReference type="InterPro" id="IPR045085">
    <property type="entry name" value="HLD_clamp_pol_III_gamma_tau"/>
</dbReference>
<reference evidence="14 15" key="1">
    <citation type="submission" date="2016-10" db="EMBL/GenBank/DDBJ databases">
        <authorList>
            <person name="de Groot N.N."/>
        </authorList>
    </citation>
    <scope>NUCLEOTIDE SEQUENCE [LARGE SCALE GENOMIC DNA]</scope>
    <source>
        <strain evidence="14 15">DSM 26880</strain>
    </source>
</reference>
<feature type="compositionally biased region" description="Acidic residues" evidence="12">
    <location>
        <begin position="581"/>
        <end position="593"/>
    </location>
</feature>
<dbReference type="Pfam" id="PF22608">
    <property type="entry name" value="DNAX_ATPase_lid"/>
    <property type="match status" value="1"/>
</dbReference>
<dbReference type="EMBL" id="FNPF01000004">
    <property type="protein sequence ID" value="SDY20424.1"/>
    <property type="molecule type" value="Genomic_DNA"/>
</dbReference>
<evidence type="ECO:0000256" key="11">
    <source>
        <dbReference type="RuleBase" id="RU364063"/>
    </source>
</evidence>
<dbReference type="GO" id="GO:0046872">
    <property type="term" value="F:metal ion binding"/>
    <property type="evidence" value="ECO:0007669"/>
    <property type="project" value="UniProtKB-KW"/>
</dbReference>
<dbReference type="EC" id="2.7.7.7" evidence="11"/>
<evidence type="ECO:0000256" key="2">
    <source>
        <dbReference type="ARBA" id="ARBA00022679"/>
    </source>
</evidence>
<evidence type="ECO:0000256" key="3">
    <source>
        <dbReference type="ARBA" id="ARBA00022695"/>
    </source>
</evidence>
<dbReference type="STRING" id="321339.SAMN05444340_104241"/>
<keyword evidence="15" id="KW-1185">Reference proteome</keyword>
<keyword evidence="5" id="KW-0479">Metal-binding</keyword>
<dbReference type="GO" id="GO:0003887">
    <property type="term" value="F:DNA-directed DNA polymerase activity"/>
    <property type="evidence" value="ECO:0007669"/>
    <property type="project" value="UniProtKB-KW"/>
</dbReference>
<evidence type="ECO:0000259" key="13">
    <source>
        <dbReference type="SMART" id="SM00382"/>
    </source>
</evidence>
<accession>A0A1H3I056</accession>
<comment type="similarity">
    <text evidence="1 11">Belongs to the DnaX/STICHEL family.</text>
</comment>
<evidence type="ECO:0000256" key="12">
    <source>
        <dbReference type="SAM" id="MobiDB-lite"/>
    </source>
</evidence>
<keyword evidence="3 11" id="KW-0548">Nucleotidyltransferase</keyword>
<keyword evidence="2 11" id="KW-0808">Transferase</keyword>
<dbReference type="SUPFAM" id="SSF52540">
    <property type="entry name" value="P-loop containing nucleoside triphosphate hydrolases"/>
    <property type="match status" value="1"/>
</dbReference>